<evidence type="ECO:0000313" key="2">
    <source>
        <dbReference type="EMBL" id="EIJ78533.1"/>
    </source>
</evidence>
<organism evidence="2 3">
    <name type="scientific">Bacillus methanolicus PB1</name>
    <dbReference type="NCBI Taxonomy" id="997296"/>
    <lineage>
        <taxon>Bacteria</taxon>
        <taxon>Bacillati</taxon>
        <taxon>Bacillota</taxon>
        <taxon>Bacilli</taxon>
        <taxon>Bacillales</taxon>
        <taxon>Bacillaceae</taxon>
        <taxon>Bacillus</taxon>
    </lineage>
</organism>
<dbReference type="Proteomes" id="UP000010523">
    <property type="component" value="Unassembled WGS sequence"/>
</dbReference>
<dbReference type="RefSeq" id="WP_004437064.1">
    <property type="nucleotide sequence ID" value="NZ_AFEU01000003.1"/>
</dbReference>
<dbReference type="AlphaFoldDB" id="I3DWB2"/>
<keyword evidence="3" id="KW-1185">Reference proteome</keyword>
<evidence type="ECO:0000256" key="1">
    <source>
        <dbReference type="SAM" id="MobiDB-lite"/>
    </source>
</evidence>
<name>I3DWB2_BACMT</name>
<sequence length="40" mass="4540">MPKQKMSKKLEQAVEHANQTNPSSRSRTKPASSKSDREKL</sequence>
<accession>I3DWB2</accession>
<dbReference type="STRING" id="997296.PB1_13284"/>
<dbReference type="PATRIC" id="fig|997296.3.peg.2805"/>
<dbReference type="EMBL" id="AFEU01000003">
    <property type="protein sequence ID" value="EIJ78533.1"/>
    <property type="molecule type" value="Genomic_DNA"/>
</dbReference>
<proteinExistence type="predicted"/>
<evidence type="ECO:0000313" key="3">
    <source>
        <dbReference type="Proteomes" id="UP000010523"/>
    </source>
</evidence>
<comment type="caution">
    <text evidence="2">The sequence shown here is derived from an EMBL/GenBank/DDBJ whole genome shotgun (WGS) entry which is preliminary data.</text>
</comment>
<feature type="compositionally biased region" description="Polar residues" evidence="1">
    <location>
        <begin position="17"/>
        <end position="33"/>
    </location>
</feature>
<gene>
    <name evidence="2" type="ORF">PB1_13284</name>
</gene>
<feature type="region of interest" description="Disordered" evidence="1">
    <location>
        <begin position="1"/>
        <end position="40"/>
    </location>
</feature>
<protein>
    <submittedName>
        <fullName evidence="2">Uncharacterized protein</fullName>
    </submittedName>
</protein>
<reference evidence="2 3" key="1">
    <citation type="journal article" date="2012" name="Appl. Environ. Microbiol.">
        <title>Genome Sequence of Thermotolerant Bacillus methanolicus: Features and Regulation Related to Methylotrophy and Production of L-Lysine and L-Glutamate from Methanol.</title>
        <authorList>
            <person name="Heggeset T.M."/>
            <person name="Krog A."/>
            <person name="Balzer S."/>
            <person name="Wentzel A."/>
            <person name="Ellingsen T.E."/>
            <person name="Brautaset T."/>
        </authorList>
    </citation>
    <scope>NUCLEOTIDE SEQUENCE [LARGE SCALE GENOMIC DNA]</scope>
    <source>
        <strain evidence="2 3">PB1</strain>
    </source>
</reference>